<feature type="compositionally biased region" description="Polar residues" evidence="1">
    <location>
        <begin position="154"/>
        <end position="172"/>
    </location>
</feature>
<feature type="region of interest" description="Disordered" evidence="1">
    <location>
        <begin position="282"/>
        <end position="359"/>
    </location>
</feature>
<keyword evidence="2" id="KW-0812">Transmembrane</keyword>
<comment type="caution">
    <text evidence="3">The sequence shown here is derived from an EMBL/GenBank/DDBJ whole genome shotgun (WGS) entry which is preliminary data.</text>
</comment>
<gene>
    <name evidence="3" type="ORF">GPJ59_11985</name>
</gene>
<evidence type="ECO:0000313" key="3">
    <source>
        <dbReference type="EMBL" id="MBW5482586.1"/>
    </source>
</evidence>
<dbReference type="Proteomes" id="UP000812013">
    <property type="component" value="Unassembled WGS sequence"/>
</dbReference>
<evidence type="ECO:0000256" key="2">
    <source>
        <dbReference type="SAM" id="Phobius"/>
    </source>
</evidence>
<feature type="transmembrane region" description="Helical" evidence="2">
    <location>
        <begin position="75"/>
        <end position="97"/>
    </location>
</feature>
<evidence type="ECO:0008006" key="5">
    <source>
        <dbReference type="Google" id="ProtNLM"/>
    </source>
</evidence>
<evidence type="ECO:0000313" key="4">
    <source>
        <dbReference type="Proteomes" id="UP000812013"/>
    </source>
</evidence>
<keyword evidence="2" id="KW-0472">Membrane</keyword>
<sequence length="359" mass="34979">MNDLNDLNEPSEPKGPKGPKGPSDLTRSNGPNRDAESELRDLLHAVVADLEPSDGALDRLRHAVPARRARRRNTLVGAAAAVLLAGAGIPTVVHLAADPDGTDVSGSAIAGHQQDAVAHGGSGSDPHATGSGAVPKSSELPAKSGPGTAGTGQKPGTTADPGQQTPGGQITDPTTTFGPRPPAPGTPGAPACTAAQLGVTGAARTPDADGKVYGSFRVTNVSTRGCTVAGADTVSADAGTTVLRHTANDPATGLPDPSSDAASLVLPPNTSYEVRFAWVPGTQSCSSPSPTPAAAGGQDGAPVQPAAGSDPSGAPAGSSGLQVTLTPQPGAPATGATVPSACGGTVYRTGALPVAPPAP</sequence>
<feature type="compositionally biased region" description="Low complexity" evidence="1">
    <location>
        <begin position="305"/>
        <end position="320"/>
    </location>
</feature>
<dbReference type="RefSeq" id="WP_219667006.1">
    <property type="nucleotide sequence ID" value="NZ_WTFF01000064.1"/>
</dbReference>
<feature type="compositionally biased region" description="Low complexity" evidence="1">
    <location>
        <begin position="282"/>
        <end position="296"/>
    </location>
</feature>
<evidence type="ECO:0000256" key="1">
    <source>
        <dbReference type="SAM" id="MobiDB-lite"/>
    </source>
</evidence>
<accession>A0ABS6Z7C2</accession>
<protein>
    <recommendedName>
        <fullName evidence="5">DUF4232 domain-containing protein</fullName>
    </recommendedName>
</protein>
<proteinExistence type="predicted"/>
<keyword evidence="2" id="KW-1133">Transmembrane helix</keyword>
<feature type="region of interest" description="Disordered" evidence="1">
    <location>
        <begin position="115"/>
        <end position="190"/>
    </location>
</feature>
<keyword evidence="4" id="KW-1185">Reference proteome</keyword>
<name>A0ABS6Z7C2_9ACTN</name>
<feature type="region of interest" description="Disordered" evidence="1">
    <location>
        <begin position="1"/>
        <end position="39"/>
    </location>
</feature>
<reference evidence="3 4" key="1">
    <citation type="submission" date="2019-12" db="EMBL/GenBank/DDBJ databases">
        <title>Genome sequence of Streptomyces bambusae.</title>
        <authorList>
            <person name="Bansal K."/>
            <person name="Choksket S."/>
            <person name="Korpole S."/>
            <person name="Patil P.B."/>
        </authorList>
    </citation>
    <scope>NUCLEOTIDE SEQUENCE [LARGE SCALE GENOMIC DNA]</scope>
    <source>
        <strain evidence="3 4">SK60</strain>
    </source>
</reference>
<organism evidence="3 4">
    <name type="scientific">Streptomyces bambusae</name>
    <dbReference type="NCBI Taxonomy" id="1550616"/>
    <lineage>
        <taxon>Bacteria</taxon>
        <taxon>Bacillati</taxon>
        <taxon>Actinomycetota</taxon>
        <taxon>Actinomycetes</taxon>
        <taxon>Kitasatosporales</taxon>
        <taxon>Streptomycetaceae</taxon>
        <taxon>Streptomyces</taxon>
    </lineage>
</organism>
<dbReference type="EMBL" id="WTFF01000064">
    <property type="protein sequence ID" value="MBW5482586.1"/>
    <property type="molecule type" value="Genomic_DNA"/>
</dbReference>